<evidence type="ECO:0000256" key="3">
    <source>
        <dbReference type="ARBA" id="ARBA00022989"/>
    </source>
</evidence>
<dbReference type="InterPro" id="IPR007016">
    <property type="entry name" value="O-antigen_ligase-rel_domated"/>
</dbReference>
<reference evidence="7 8" key="1">
    <citation type="submission" date="2020-11" db="EMBL/GenBank/DDBJ databases">
        <title>Erythrobacter sediminis sp. nov., a marine bacterium from a tidal flat of Garorim Bay.</title>
        <authorList>
            <person name="Kim D."/>
            <person name="Yoo Y."/>
            <person name="Kim J.-J."/>
        </authorList>
    </citation>
    <scope>NUCLEOTIDE SEQUENCE [LARGE SCALE GENOMIC DNA]</scope>
    <source>
        <strain evidence="7 8">JGD-13</strain>
    </source>
</reference>
<feature type="transmembrane region" description="Helical" evidence="5">
    <location>
        <begin position="161"/>
        <end position="179"/>
    </location>
</feature>
<feature type="transmembrane region" description="Helical" evidence="5">
    <location>
        <begin position="135"/>
        <end position="154"/>
    </location>
</feature>
<dbReference type="RefSeq" id="WP_197919917.1">
    <property type="nucleotide sequence ID" value="NZ_CAWPTA010000006.1"/>
</dbReference>
<organism evidence="7 8">
    <name type="scientific">Aurantiacibacter sediminis</name>
    <dbReference type="NCBI Taxonomy" id="2793064"/>
    <lineage>
        <taxon>Bacteria</taxon>
        <taxon>Pseudomonadati</taxon>
        <taxon>Pseudomonadota</taxon>
        <taxon>Alphaproteobacteria</taxon>
        <taxon>Sphingomonadales</taxon>
        <taxon>Erythrobacteraceae</taxon>
        <taxon>Aurantiacibacter</taxon>
    </lineage>
</organism>
<keyword evidence="3 5" id="KW-1133">Transmembrane helix</keyword>
<proteinExistence type="predicted"/>
<gene>
    <name evidence="7" type="ORF">I5L03_01390</name>
</gene>
<evidence type="ECO:0000256" key="4">
    <source>
        <dbReference type="ARBA" id="ARBA00023136"/>
    </source>
</evidence>
<feature type="transmembrane region" description="Helical" evidence="5">
    <location>
        <begin position="230"/>
        <end position="249"/>
    </location>
</feature>
<feature type="transmembrane region" description="Helical" evidence="5">
    <location>
        <begin position="50"/>
        <end position="66"/>
    </location>
</feature>
<keyword evidence="8" id="KW-1185">Reference proteome</keyword>
<name>A0ABS0N1Q1_9SPHN</name>
<evidence type="ECO:0000256" key="2">
    <source>
        <dbReference type="ARBA" id="ARBA00022692"/>
    </source>
</evidence>
<evidence type="ECO:0000259" key="6">
    <source>
        <dbReference type="Pfam" id="PF04932"/>
    </source>
</evidence>
<evidence type="ECO:0000256" key="1">
    <source>
        <dbReference type="ARBA" id="ARBA00004141"/>
    </source>
</evidence>
<dbReference type="PANTHER" id="PTHR37422">
    <property type="entry name" value="TEICHURONIC ACID BIOSYNTHESIS PROTEIN TUAE"/>
    <property type="match status" value="1"/>
</dbReference>
<feature type="transmembrane region" description="Helical" evidence="5">
    <location>
        <begin position="78"/>
        <end position="96"/>
    </location>
</feature>
<dbReference type="PANTHER" id="PTHR37422:SF13">
    <property type="entry name" value="LIPOPOLYSACCHARIDE BIOSYNTHESIS PROTEIN PA4999-RELATED"/>
    <property type="match status" value="1"/>
</dbReference>
<evidence type="ECO:0000313" key="8">
    <source>
        <dbReference type="Proteomes" id="UP000602442"/>
    </source>
</evidence>
<keyword evidence="7" id="KW-0436">Ligase</keyword>
<accession>A0ABS0N1Q1</accession>
<feature type="transmembrane region" description="Helical" evidence="5">
    <location>
        <begin position="380"/>
        <end position="401"/>
    </location>
</feature>
<feature type="transmembrane region" description="Helical" evidence="5">
    <location>
        <begin position="287"/>
        <end position="308"/>
    </location>
</feature>
<evidence type="ECO:0000313" key="7">
    <source>
        <dbReference type="EMBL" id="MBH5321235.1"/>
    </source>
</evidence>
<dbReference type="Pfam" id="PF04932">
    <property type="entry name" value="Wzy_C"/>
    <property type="match status" value="1"/>
</dbReference>
<comment type="caution">
    <text evidence="7">The sequence shown here is derived from an EMBL/GenBank/DDBJ whole genome shotgun (WGS) entry which is preliminary data.</text>
</comment>
<keyword evidence="2 5" id="KW-0812">Transmembrane</keyword>
<feature type="transmembrane region" description="Helical" evidence="5">
    <location>
        <begin position="199"/>
        <end position="223"/>
    </location>
</feature>
<dbReference type="InterPro" id="IPR051533">
    <property type="entry name" value="WaaL-like"/>
</dbReference>
<feature type="domain" description="O-antigen ligase-related" evidence="6">
    <location>
        <begin position="239"/>
        <end position="392"/>
    </location>
</feature>
<keyword evidence="4 5" id="KW-0472">Membrane</keyword>
<sequence>MADPNRLTGVNHQSRQFALWRNAPVLHLCVLITLAILLGGGGVAYGLSNMVIQLAAIAVLAVNWRTCSDFARYAPRALVVLVAATLALPLIQLIYLPPTLWQSLPGRDLIAESFAIAGLGADRWFPASVDPMRTLVAFCGTLAPLVIIAIGSTLERDQKLALLRFTLLCVSGAFLLGVVQFASGNQWGLLYNERSDPGVFYATFANRNSTALLFVIALTFLAALPRPKDLLSVLVTGTATVFFTLAVVLTQSRTGMALLAMPLGLFLLRLGAAVIGREAQEQANPRMAFGIALAAAVFVSGLFAASYMTGGRVSESVDRFVSAGAADRPEMWEDSYYAAGQYWPVGSGMGTFDEVFQVHESLEHISPRRAGRAHSDWLEIAIEGGIFALVIALLWLGWVLLSALPRRSGKGTWLRLGAGAAVGAIALQSLVDYPLRNQSLLCIAALCIVLMVSRREPTS</sequence>
<feature type="transmembrane region" description="Helical" evidence="5">
    <location>
        <begin position="255"/>
        <end position="275"/>
    </location>
</feature>
<dbReference type="GO" id="GO:0016874">
    <property type="term" value="F:ligase activity"/>
    <property type="evidence" value="ECO:0007669"/>
    <property type="project" value="UniProtKB-KW"/>
</dbReference>
<comment type="subcellular location">
    <subcellularLocation>
        <location evidence="1">Membrane</location>
        <topology evidence="1">Multi-pass membrane protein</topology>
    </subcellularLocation>
</comment>
<evidence type="ECO:0000256" key="5">
    <source>
        <dbReference type="SAM" id="Phobius"/>
    </source>
</evidence>
<dbReference type="Proteomes" id="UP000602442">
    <property type="component" value="Unassembled WGS sequence"/>
</dbReference>
<feature type="transmembrane region" description="Helical" evidence="5">
    <location>
        <begin position="25"/>
        <end position="44"/>
    </location>
</feature>
<protein>
    <submittedName>
        <fullName evidence="7">O-antigen ligase family protein</fullName>
    </submittedName>
</protein>
<dbReference type="EMBL" id="JAEANY010000001">
    <property type="protein sequence ID" value="MBH5321235.1"/>
    <property type="molecule type" value="Genomic_DNA"/>
</dbReference>